<gene>
    <name evidence="1" type="ORF">SBA1_270059</name>
</gene>
<dbReference type="CDD" id="cd16377">
    <property type="entry name" value="23S_rRNA_IVP_like"/>
    <property type="match status" value="1"/>
</dbReference>
<dbReference type="Gene3D" id="1.20.1440.60">
    <property type="entry name" value="23S rRNA-intervening sequence"/>
    <property type="match status" value="1"/>
</dbReference>
<accession>A0A2U3KI59</accession>
<evidence type="ECO:0000313" key="2">
    <source>
        <dbReference type="Proteomes" id="UP000238701"/>
    </source>
</evidence>
<proteinExistence type="predicted"/>
<sequence>MEDFKNLKVWVKAHELTLAIYQSTCQFPKEEIYGLTSQIRRAAASIGANIAEGCGRRSDPEM</sequence>
<dbReference type="NCBIfam" id="TIGR02436">
    <property type="entry name" value="four helix bundle protein"/>
    <property type="match status" value="1"/>
</dbReference>
<organism evidence="1 2">
    <name type="scientific">Candidatus Sulfotelmatobacter kueseliae</name>
    <dbReference type="NCBI Taxonomy" id="2042962"/>
    <lineage>
        <taxon>Bacteria</taxon>
        <taxon>Pseudomonadati</taxon>
        <taxon>Acidobacteriota</taxon>
        <taxon>Terriglobia</taxon>
        <taxon>Terriglobales</taxon>
        <taxon>Candidatus Korobacteraceae</taxon>
        <taxon>Candidatus Sulfotelmatobacter</taxon>
    </lineage>
</organism>
<dbReference type="EMBL" id="OMOD01000119">
    <property type="protein sequence ID" value="SPF39344.1"/>
    <property type="molecule type" value="Genomic_DNA"/>
</dbReference>
<name>A0A2U3KI59_9BACT</name>
<keyword evidence="1" id="KW-0687">Ribonucleoprotein</keyword>
<dbReference type="PANTHER" id="PTHR38471">
    <property type="entry name" value="FOUR HELIX BUNDLE PROTEIN"/>
    <property type="match status" value="1"/>
</dbReference>
<evidence type="ECO:0000313" key="1">
    <source>
        <dbReference type="EMBL" id="SPF39344.1"/>
    </source>
</evidence>
<dbReference type="AlphaFoldDB" id="A0A2U3KI59"/>
<dbReference type="InterPro" id="IPR012657">
    <property type="entry name" value="23S_rRNA-intervening_sequence"/>
</dbReference>
<dbReference type="Pfam" id="PF05635">
    <property type="entry name" value="23S_rRNA_IVP"/>
    <property type="match status" value="1"/>
</dbReference>
<dbReference type="SUPFAM" id="SSF158446">
    <property type="entry name" value="IVS-encoded protein-like"/>
    <property type="match status" value="1"/>
</dbReference>
<reference evidence="2" key="1">
    <citation type="submission" date="2018-02" db="EMBL/GenBank/DDBJ databases">
        <authorList>
            <person name="Hausmann B."/>
        </authorList>
    </citation>
    <scope>NUCLEOTIDE SEQUENCE [LARGE SCALE GENOMIC DNA]</scope>
    <source>
        <strain evidence="2">Peat soil MAG SbA1</strain>
    </source>
</reference>
<dbReference type="GO" id="GO:0005840">
    <property type="term" value="C:ribosome"/>
    <property type="evidence" value="ECO:0007669"/>
    <property type="project" value="UniProtKB-KW"/>
</dbReference>
<dbReference type="PANTHER" id="PTHR38471:SF2">
    <property type="entry name" value="FOUR HELIX BUNDLE PROTEIN"/>
    <property type="match status" value="1"/>
</dbReference>
<keyword evidence="1" id="KW-0689">Ribosomal protein</keyword>
<dbReference type="InterPro" id="IPR036583">
    <property type="entry name" value="23S_rRNA_IVS_sf"/>
</dbReference>
<protein>
    <submittedName>
        <fullName evidence="1">S23 ribosomal protein</fullName>
    </submittedName>
</protein>
<dbReference type="Proteomes" id="UP000238701">
    <property type="component" value="Unassembled WGS sequence"/>
</dbReference>